<dbReference type="PROSITE" id="PS50082">
    <property type="entry name" value="WD_REPEATS_2"/>
    <property type="match status" value="3"/>
</dbReference>
<evidence type="ECO:0000313" key="7">
    <source>
        <dbReference type="EMBL" id="EER28186.1"/>
    </source>
</evidence>
<dbReference type="EMBL" id="ACFW01000025">
    <property type="protein sequence ID" value="EER28186.1"/>
    <property type="molecule type" value="Genomic_DNA"/>
</dbReference>
<dbReference type="HAMAP" id="MF_00340">
    <property type="entry name" value="Ribosomal_bL32"/>
    <property type="match status" value="1"/>
</dbReference>
<evidence type="ECO:0000256" key="3">
    <source>
        <dbReference type="ARBA" id="ARBA00022737"/>
    </source>
</evidence>
<dbReference type="NCBIfam" id="TIGR01031">
    <property type="entry name" value="rpmF_bact"/>
    <property type="match status" value="1"/>
</dbReference>
<dbReference type="GO" id="GO:0006412">
    <property type="term" value="P:translation"/>
    <property type="evidence" value="ECO:0007669"/>
    <property type="project" value="InterPro"/>
</dbReference>
<dbReference type="PROSITE" id="PS00678">
    <property type="entry name" value="WD_REPEATS_1"/>
    <property type="match status" value="1"/>
</dbReference>
<feature type="repeat" description="WD" evidence="6">
    <location>
        <begin position="291"/>
        <end position="332"/>
    </location>
</feature>
<gene>
    <name evidence="7" type="ORF">CPC735_035220</name>
</gene>
<dbReference type="GO" id="GO:0015934">
    <property type="term" value="C:large ribosomal subunit"/>
    <property type="evidence" value="ECO:0007669"/>
    <property type="project" value="InterPro"/>
</dbReference>
<keyword evidence="4" id="KW-0689">Ribosomal protein</keyword>
<evidence type="ECO:0000256" key="6">
    <source>
        <dbReference type="PROSITE-ProRule" id="PRU00221"/>
    </source>
</evidence>
<dbReference type="Pfam" id="PF01783">
    <property type="entry name" value="Ribosomal_L32p"/>
    <property type="match status" value="1"/>
</dbReference>
<evidence type="ECO:0000256" key="5">
    <source>
        <dbReference type="ARBA" id="ARBA00023274"/>
    </source>
</evidence>
<name>C5P646_COCP7</name>
<dbReference type="PROSITE" id="PS50294">
    <property type="entry name" value="WD_REPEATS_REGION"/>
    <property type="match status" value="1"/>
</dbReference>
<dbReference type="OrthoDB" id="10251741at2759"/>
<dbReference type="VEuPathDB" id="FungiDB:CPC735_035220"/>
<accession>C5P646</accession>
<dbReference type="InterPro" id="IPR036322">
    <property type="entry name" value="WD40_repeat_dom_sf"/>
</dbReference>
<keyword evidence="2 6" id="KW-0853">WD repeat</keyword>
<keyword evidence="5" id="KW-0687">Ribonucleoprotein</keyword>
<dbReference type="AlphaFoldDB" id="C5P646"/>
<dbReference type="InterPro" id="IPR001680">
    <property type="entry name" value="WD40_rpt"/>
</dbReference>
<evidence type="ECO:0000313" key="8">
    <source>
        <dbReference type="Proteomes" id="UP000009084"/>
    </source>
</evidence>
<reference evidence="7 8" key="1">
    <citation type="journal article" date="2009" name="Genome Res.">
        <title>Comparative genomic analyses of the human fungal pathogens Coccidioides and their relatives.</title>
        <authorList>
            <person name="Sharpton T.J."/>
            <person name="Stajich J.E."/>
            <person name="Rounsley S.D."/>
            <person name="Gardner M.J."/>
            <person name="Wortman J.R."/>
            <person name="Jordar V.S."/>
            <person name="Maiti R."/>
            <person name="Kodira C.D."/>
            <person name="Neafsey D.E."/>
            <person name="Zeng Q."/>
            <person name="Hung C.-Y."/>
            <person name="McMahan C."/>
            <person name="Muszewska A."/>
            <person name="Grynberg M."/>
            <person name="Mandel M.A."/>
            <person name="Kellner E.M."/>
            <person name="Barker B.M."/>
            <person name="Galgiani J.N."/>
            <person name="Orbach M.J."/>
            <person name="Kirkland T.N."/>
            <person name="Cole G.T."/>
            <person name="Henn M.R."/>
            <person name="Birren B.W."/>
            <person name="Taylor J.W."/>
        </authorList>
    </citation>
    <scope>NUCLEOTIDE SEQUENCE [LARGE SCALE GENOMIC DNA]</scope>
    <source>
        <strain evidence="8">C735</strain>
    </source>
</reference>
<dbReference type="CDD" id="cd00200">
    <property type="entry name" value="WD40"/>
    <property type="match status" value="1"/>
</dbReference>
<evidence type="ECO:0000256" key="1">
    <source>
        <dbReference type="ARBA" id="ARBA00008560"/>
    </source>
</evidence>
<protein>
    <submittedName>
        <fullName evidence="7">WD domain, G-beta repeat containing protein</fullName>
    </submittedName>
</protein>
<dbReference type="InterPro" id="IPR002677">
    <property type="entry name" value="Ribosomal_bL32"/>
</dbReference>
<dbReference type="GO" id="GO:0005634">
    <property type="term" value="C:nucleus"/>
    <property type="evidence" value="ECO:0007669"/>
    <property type="project" value="TreeGrafter"/>
</dbReference>
<dbReference type="Pfam" id="PF00400">
    <property type="entry name" value="WD40"/>
    <property type="match status" value="4"/>
</dbReference>
<feature type="repeat" description="WD" evidence="6">
    <location>
        <begin position="333"/>
        <end position="374"/>
    </location>
</feature>
<dbReference type="SUPFAM" id="SSF57829">
    <property type="entry name" value="Zn-binding ribosomal proteins"/>
    <property type="match status" value="1"/>
</dbReference>
<dbReference type="InterPro" id="IPR019775">
    <property type="entry name" value="WD40_repeat_CS"/>
</dbReference>
<dbReference type="PANTHER" id="PTHR44090">
    <property type="entry name" value="WD REPEAT-CONTAINING PROTEIN 61"/>
    <property type="match status" value="1"/>
</dbReference>
<proteinExistence type="inferred from homology"/>
<dbReference type="Gene3D" id="2.130.10.10">
    <property type="entry name" value="YVTN repeat-like/Quinoprotein amine dehydrogenase"/>
    <property type="match status" value="1"/>
</dbReference>
<dbReference type="PANTHER" id="PTHR44090:SF1">
    <property type="entry name" value="SUPERKILLER COMPLEX PROTEIN 8"/>
    <property type="match status" value="1"/>
</dbReference>
<organism evidence="7 8">
    <name type="scientific">Coccidioides posadasii (strain C735)</name>
    <name type="common">Valley fever fungus</name>
    <dbReference type="NCBI Taxonomy" id="222929"/>
    <lineage>
        <taxon>Eukaryota</taxon>
        <taxon>Fungi</taxon>
        <taxon>Dikarya</taxon>
        <taxon>Ascomycota</taxon>
        <taxon>Pezizomycotina</taxon>
        <taxon>Eurotiomycetes</taxon>
        <taxon>Eurotiomycetidae</taxon>
        <taxon>Onygenales</taxon>
        <taxon>Onygenaceae</taxon>
        <taxon>Coccidioides</taxon>
    </lineage>
</organism>
<dbReference type="Proteomes" id="UP000009084">
    <property type="component" value="Unassembled WGS sequence"/>
</dbReference>
<dbReference type="SMART" id="SM00320">
    <property type="entry name" value="WD40"/>
    <property type="match status" value="7"/>
</dbReference>
<dbReference type="InterPro" id="IPR015943">
    <property type="entry name" value="WD40/YVTN_repeat-like_dom_sf"/>
</dbReference>
<dbReference type="GO" id="GO:0003735">
    <property type="term" value="F:structural constituent of ribosome"/>
    <property type="evidence" value="ECO:0007669"/>
    <property type="project" value="InterPro"/>
</dbReference>
<keyword evidence="3" id="KW-0677">Repeat</keyword>
<evidence type="ECO:0000256" key="4">
    <source>
        <dbReference type="ARBA" id="ARBA00022980"/>
    </source>
</evidence>
<feature type="repeat" description="WD" evidence="6">
    <location>
        <begin position="206"/>
        <end position="247"/>
    </location>
</feature>
<dbReference type="SUPFAM" id="SSF50978">
    <property type="entry name" value="WD40 repeat-like"/>
    <property type="match status" value="1"/>
</dbReference>
<dbReference type="HOGENOM" id="CLU_000288_57_11_1"/>
<dbReference type="InterPro" id="IPR051510">
    <property type="entry name" value="SKI8"/>
</dbReference>
<comment type="caution">
    <text evidence="7">The sequence shown here is derived from an EMBL/GenBank/DDBJ whole genome shotgun (WGS) entry which is preliminary data.</text>
</comment>
<dbReference type="InterPro" id="IPR011332">
    <property type="entry name" value="Ribosomal_zn-bd"/>
</dbReference>
<comment type="similarity">
    <text evidence="1">Belongs to the bacterial ribosomal protein bL32 family.</text>
</comment>
<sequence length="435" mass="46875">MAAIRPIWASPLPHLFIRAIPSLTLFQSSTSSRLLQYLPRSFALSSKTIAPGAIVLGLPSILSGLWESILRAVPKKKTSHMKKRHRQMAGKALKDVKNMTNCPGCGQPKRAHLLCPTCVSAHPVDIFSLAVTPTQILSASGSSSLNVHSTTEAEFPIAQSMTKAHKIGCHHIVATQDGLRAASAGFSGEVKLWAYENGMWSEDTNYTGKICNVWAIILSSDGHYLAGTTHDGHIKVWDLQNGAHQIHDFETKGSFGMCIDISPDGRFTASGHQSGSVYIFDNSTGRMPYSLSGLVGPVRAVAFSPGGKLLAAAGDSRVIMLYETSSGEQVANFSGHSAWIMSLDWSHTGEYLLSGSFDGKVKVWSIERKTCVATLSESDKALWCVKWLPKMGKAEGFATAGANRSIAFYREATGGLKRASAQSLNHTQAWEIAGL</sequence>
<evidence type="ECO:0000256" key="2">
    <source>
        <dbReference type="ARBA" id="ARBA00022574"/>
    </source>
</evidence>